<comment type="caution">
    <text evidence="2">The sequence shown here is derived from an EMBL/GenBank/DDBJ whole genome shotgun (WGS) entry which is preliminary data.</text>
</comment>
<accession>A0A841K1C4</accession>
<feature type="domain" description="Ribbon-helix-helix protein CopG" evidence="1">
    <location>
        <begin position="4"/>
        <end position="40"/>
    </location>
</feature>
<keyword evidence="3" id="KW-1185">Reference proteome</keyword>
<proteinExistence type="predicted"/>
<evidence type="ECO:0000313" key="2">
    <source>
        <dbReference type="EMBL" id="MBB6146397.1"/>
    </source>
</evidence>
<dbReference type="Pfam" id="PF01402">
    <property type="entry name" value="RHH_1"/>
    <property type="match status" value="1"/>
</dbReference>
<dbReference type="EMBL" id="JACHEK010000009">
    <property type="protein sequence ID" value="MBB6146397.1"/>
    <property type="molecule type" value="Genomic_DNA"/>
</dbReference>
<dbReference type="GO" id="GO:0006355">
    <property type="term" value="P:regulation of DNA-templated transcription"/>
    <property type="evidence" value="ECO:0007669"/>
    <property type="project" value="InterPro"/>
</dbReference>
<organism evidence="2 3">
    <name type="scientific">Silvibacterium bohemicum</name>
    <dbReference type="NCBI Taxonomy" id="1577686"/>
    <lineage>
        <taxon>Bacteria</taxon>
        <taxon>Pseudomonadati</taxon>
        <taxon>Acidobacteriota</taxon>
        <taxon>Terriglobia</taxon>
        <taxon>Terriglobales</taxon>
        <taxon>Acidobacteriaceae</taxon>
        <taxon>Silvibacterium</taxon>
    </lineage>
</organism>
<dbReference type="InterPro" id="IPR002145">
    <property type="entry name" value="CopG"/>
</dbReference>
<protein>
    <submittedName>
        <fullName evidence="2">Arc/MetJ-type ribon-helix-helix transcriptional regulator</fullName>
    </submittedName>
</protein>
<name>A0A841K1C4_9BACT</name>
<dbReference type="AlphaFoldDB" id="A0A841K1C4"/>
<evidence type="ECO:0000259" key="1">
    <source>
        <dbReference type="Pfam" id="PF01402"/>
    </source>
</evidence>
<evidence type="ECO:0000313" key="3">
    <source>
        <dbReference type="Proteomes" id="UP000538666"/>
    </source>
</evidence>
<sequence length="76" mass="8539">MKTVVQARLDEDTRKDLDRLVRNLGLSASEIVREGIRLVKEQHAKPRPKKIVGLGQFDSGITDLGSNKKHLEGYGR</sequence>
<reference evidence="2 3" key="1">
    <citation type="submission" date="2020-08" db="EMBL/GenBank/DDBJ databases">
        <title>Genomic Encyclopedia of Type Strains, Phase IV (KMG-IV): sequencing the most valuable type-strain genomes for metagenomic binning, comparative biology and taxonomic classification.</title>
        <authorList>
            <person name="Goeker M."/>
        </authorList>
    </citation>
    <scope>NUCLEOTIDE SEQUENCE [LARGE SCALE GENOMIC DNA]</scope>
    <source>
        <strain evidence="2 3">DSM 103733</strain>
    </source>
</reference>
<dbReference type="Proteomes" id="UP000538666">
    <property type="component" value="Unassembled WGS sequence"/>
</dbReference>
<gene>
    <name evidence="2" type="ORF">HNQ77_004369</name>
</gene>
<dbReference type="CDD" id="cd22235">
    <property type="entry name" value="RHH_CopG_archaea"/>
    <property type="match status" value="1"/>
</dbReference>
<dbReference type="RefSeq" id="WP_050058168.1">
    <property type="nucleotide sequence ID" value="NZ_JACHEK010000009.1"/>
</dbReference>
<dbReference type="OrthoDB" id="1524873at2"/>